<dbReference type="Gene3D" id="1.25.40.10">
    <property type="entry name" value="Tetratricopeptide repeat domain"/>
    <property type="match status" value="1"/>
</dbReference>
<evidence type="ECO:0000313" key="2">
    <source>
        <dbReference type="Proteomes" id="UP000037046"/>
    </source>
</evidence>
<evidence type="ECO:0008006" key="3">
    <source>
        <dbReference type="Google" id="ProtNLM"/>
    </source>
</evidence>
<evidence type="ECO:0000313" key="1">
    <source>
        <dbReference type="EMBL" id="KNX42160.1"/>
    </source>
</evidence>
<dbReference type="RefSeq" id="WP_050662121.1">
    <property type="nucleotide sequence ID" value="NZ_CP118494.1"/>
</dbReference>
<sequence length="217" mass="22937">MRGLAILGLLAVLLAVALGGAAPFGRIALALHLPGVAVPFFSDPGWRGVARYRAGDMSGAAREFAVARSAFNLGNAEARQGRYAAALEAYDRARATGDAAAQANFDLVMALYAGSAIDPASIGRFPERDEGPEAASFVARGDARASGTGDEVTNSDPLPGLVELESRGRLGVRQVFDDSFVLADERWLTQLSDVPGEFLAARIAHERKRRAALEGRR</sequence>
<name>A0A0L6CWX5_9RHOB</name>
<organism evidence="1 2">
    <name type="scientific">Roseovarius tolerans</name>
    <dbReference type="NCBI Taxonomy" id="74031"/>
    <lineage>
        <taxon>Bacteria</taxon>
        <taxon>Pseudomonadati</taxon>
        <taxon>Pseudomonadota</taxon>
        <taxon>Alphaproteobacteria</taxon>
        <taxon>Rhodobacterales</taxon>
        <taxon>Roseobacteraceae</taxon>
        <taxon>Roseovarius</taxon>
    </lineage>
</organism>
<dbReference type="STRING" id="74031.SAMN04488077_101138"/>
<reference evidence="2" key="1">
    <citation type="submission" date="2015-07" db="EMBL/GenBank/DDBJ databases">
        <title>Draft Genome Sequence of Roseovarius tolerans EL-164, a producer of N-Acylated Alanine Methyl Esters (NAMEs).</title>
        <authorList>
            <person name="Voget S."/>
            <person name="Bruns H."/>
            <person name="Wagner-Doebler I."/>
            <person name="Schulz S."/>
            <person name="Daniel R."/>
        </authorList>
    </citation>
    <scope>NUCLEOTIDE SEQUENCE [LARGE SCALE GENOMIC DNA]</scope>
    <source>
        <strain evidence="2">EL-164</strain>
    </source>
</reference>
<dbReference type="PATRIC" id="fig|74031.6.peg.1227"/>
<comment type="caution">
    <text evidence="1">The sequence shown here is derived from an EMBL/GenBank/DDBJ whole genome shotgun (WGS) entry which is preliminary data.</text>
</comment>
<proteinExistence type="predicted"/>
<accession>A0A0L6CWX5</accession>
<dbReference type="OrthoDB" id="5801125at2"/>
<dbReference type="AlphaFoldDB" id="A0A0L6CWX5"/>
<dbReference type="EMBL" id="LGVV01000011">
    <property type="protein sequence ID" value="KNX42160.1"/>
    <property type="molecule type" value="Genomic_DNA"/>
</dbReference>
<keyword evidence="2" id="KW-1185">Reference proteome</keyword>
<dbReference type="Proteomes" id="UP000037046">
    <property type="component" value="Unassembled WGS sequence"/>
</dbReference>
<dbReference type="SUPFAM" id="SSF48452">
    <property type="entry name" value="TPR-like"/>
    <property type="match status" value="1"/>
</dbReference>
<protein>
    <recommendedName>
        <fullName evidence="3">Ca-activated chloride channel family protein</fullName>
    </recommendedName>
</protein>
<dbReference type="InterPro" id="IPR011990">
    <property type="entry name" value="TPR-like_helical_dom_sf"/>
</dbReference>
<gene>
    <name evidence="1" type="ORF">ROTO_12000</name>
</gene>